<dbReference type="OrthoDB" id="2221833at2"/>
<dbReference type="STRING" id="361279.SAMN05421663_10575"/>
<accession>A0A1G6QI22</accession>
<dbReference type="AlphaFoldDB" id="A0A1G6QI22"/>
<dbReference type="EMBL" id="FMZB01000005">
    <property type="protein sequence ID" value="SDC91574.1"/>
    <property type="molecule type" value="Genomic_DNA"/>
</dbReference>
<reference evidence="2" key="1">
    <citation type="submission" date="2016-10" db="EMBL/GenBank/DDBJ databases">
        <authorList>
            <person name="Varghese N."/>
            <person name="Submissions S."/>
        </authorList>
    </citation>
    <scope>NUCLEOTIDE SEQUENCE [LARGE SCALE GENOMIC DNA]</scope>
    <source>
        <strain evidence="2">DSM 21620</strain>
    </source>
</reference>
<evidence type="ECO:0000313" key="1">
    <source>
        <dbReference type="EMBL" id="SDC91574.1"/>
    </source>
</evidence>
<proteinExistence type="predicted"/>
<organism evidence="1 2">
    <name type="scientific">Terribacillus halophilus</name>
    <dbReference type="NCBI Taxonomy" id="361279"/>
    <lineage>
        <taxon>Bacteria</taxon>
        <taxon>Bacillati</taxon>
        <taxon>Bacillota</taxon>
        <taxon>Bacilli</taxon>
        <taxon>Bacillales</taxon>
        <taxon>Bacillaceae</taxon>
        <taxon>Terribacillus</taxon>
    </lineage>
</organism>
<dbReference type="RefSeq" id="WP_093727168.1">
    <property type="nucleotide sequence ID" value="NZ_FMZB01000005.1"/>
</dbReference>
<name>A0A1G6QI22_9BACI</name>
<protein>
    <submittedName>
        <fullName evidence="1">Uncharacterized protein</fullName>
    </submittedName>
</protein>
<keyword evidence="2" id="KW-1185">Reference proteome</keyword>
<dbReference type="InterPro" id="IPR046905">
    <property type="entry name" value="ABC-3C_MC1"/>
</dbReference>
<sequence length="238" mass="28399">MIEIIKELFWEASYIVEEIQPEFKSDIEHLSFIAKITKENKFDFFLVIDLKEVNIDESNLHDIIDDYFEYIVDKNEEQGIDKNLSLLILLQKDTVKIDRDLTSFVYDLEEDPYDFKKYVLSYTKEQFSLVEQQFKNENSITSVFQRIIQNKNMFSEFKNTTNKESQLIYDLISKCFIKLHFLSLQIDTINLSNLESEIREELTQYQLDLREKIISIESKEEINLELVLEKLGVVEEDE</sequence>
<evidence type="ECO:0000313" key="2">
    <source>
        <dbReference type="Proteomes" id="UP000198666"/>
    </source>
</evidence>
<gene>
    <name evidence="1" type="ORF">SAMN05421663_10575</name>
</gene>
<dbReference type="Pfam" id="PF20289">
    <property type="entry name" value="MComp1"/>
    <property type="match status" value="1"/>
</dbReference>
<dbReference type="Proteomes" id="UP000198666">
    <property type="component" value="Unassembled WGS sequence"/>
</dbReference>